<organism evidence="3 4">
    <name type="scientific">Peterkaempfera bronchialis</name>
    <dbReference type="NCBI Taxonomy" id="2126346"/>
    <lineage>
        <taxon>Bacteria</taxon>
        <taxon>Bacillati</taxon>
        <taxon>Actinomycetota</taxon>
        <taxon>Actinomycetes</taxon>
        <taxon>Kitasatosporales</taxon>
        <taxon>Streptomycetaceae</taxon>
        <taxon>Peterkaempfera</taxon>
    </lineage>
</organism>
<dbReference type="SUPFAM" id="SSF53474">
    <property type="entry name" value="alpha/beta-Hydrolases"/>
    <property type="match status" value="1"/>
</dbReference>
<dbReference type="InterPro" id="IPR029058">
    <property type="entry name" value="AB_hydrolase_fold"/>
</dbReference>
<evidence type="ECO:0000256" key="2">
    <source>
        <dbReference type="SAM" id="Phobius"/>
    </source>
</evidence>
<reference evidence="4" key="1">
    <citation type="submission" date="2018-07" db="EMBL/GenBank/DDBJ databases">
        <title>Streptacidiphilus bronchialis DSM 106435 chromosome.</title>
        <authorList>
            <person name="Batra D."/>
            <person name="Gulvik C.A."/>
        </authorList>
    </citation>
    <scope>NUCLEOTIDE SEQUENCE [LARGE SCALE GENOMIC DNA]</scope>
    <source>
        <strain evidence="4">DSM 106435</strain>
    </source>
</reference>
<feature type="transmembrane region" description="Helical" evidence="2">
    <location>
        <begin position="367"/>
        <end position="392"/>
    </location>
</feature>
<feature type="transmembrane region" description="Helical" evidence="2">
    <location>
        <begin position="622"/>
        <end position="641"/>
    </location>
</feature>
<feature type="transmembrane region" description="Helical" evidence="2">
    <location>
        <begin position="200"/>
        <end position="217"/>
    </location>
</feature>
<feature type="transmembrane region" description="Helical" evidence="2">
    <location>
        <begin position="260"/>
        <end position="279"/>
    </location>
</feature>
<evidence type="ECO:0000256" key="1">
    <source>
        <dbReference type="SAM" id="MobiDB-lite"/>
    </source>
</evidence>
<feature type="region of interest" description="Disordered" evidence="1">
    <location>
        <begin position="400"/>
        <end position="447"/>
    </location>
</feature>
<sequence length="835" mass="86366">MPGQASPVGVAPPPAASSGPALELLVHGVGGATPGGMLADPHPIRMLGDDTAGVYRRRRDLHAEDDPRNPRQEPLQEAYCWSGLTSGDGTRALWLLLLPFMVVNLAHWMRPPGQAGAGQAGPGAAGTGQAPRQRAGAAYDLLLRLLALLLTVLLAAGACEVALDLAAWQCAGSPVCAVHQSWLRFAADPHNWWHQPGRRLALGALLPLALVALLGHLSHRTWSAFEAHQPDEHRATEQREAPMELAGFWYGKRAVGRLRIAHLAAALATVGIALVVPTLRHDAGPTGSAALLGAGVLLAALLTAVAVAVLVVLVGSVRREAILDDARDGVLVRYLHWATLAICGAALLYSGWGRTGWTSSGLLPGGAAAFTVLATGQLVLVVGLAAVTAVLARRSGRAPAAAGLAEGPGPEPGPEPDGKQPGPEPDGKQPGPEPDGKQPGAALRAPGFGGPDGAALGGFGGPATAMLACGLGVLFTSGAVVWAADWLNRAAGPGDRRDTLPAPPLLLTWHAVCLPVVLLAVAGLLALAGGRMVLQQRDLAPRVPATYGVAPDGASPERSAAIAGALARARLTDSGPALIGAVALLALLACAGSLAGALVKHADPAQAADSTPTAVAYAADTAQALGSWLIGTAVVALVALGRRAYKGAGARRTIGILWDIGTFWPRAAHPFAPPCYAERAVPDLVSRVRAWCDRGPVCRIVVSAHSQGTVIAAAALWQLPESVRHQVSLLTYGSPLRRLYGRFFPAYMGPEDLARLRRHIPAWRNLYRYTDPIGGPVHVPTAGQQAPVDAPPFTDPLSYGRTPAAPLPTQVEAHSHYQADPAFAAERAALLSRLC</sequence>
<accession>A0A345T580</accession>
<feature type="transmembrane region" description="Helical" evidence="2">
    <location>
        <begin position="291"/>
        <end position="314"/>
    </location>
</feature>
<evidence type="ECO:0000313" key="3">
    <source>
        <dbReference type="EMBL" id="AXI81135.1"/>
    </source>
</evidence>
<dbReference type="EMBL" id="CP031264">
    <property type="protein sequence ID" value="AXI81135.1"/>
    <property type="molecule type" value="Genomic_DNA"/>
</dbReference>
<keyword evidence="2" id="KW-0472">Membrane</keyword>
<keyword evidence="2" id="KW-0812">Transmembrane</keyword>
<dbReference type="Proteomes" id="UP000249340">
    <property type="component" value="Chromosome"/>
</dbReference>
<feature type="transmembrane region" description="Helical" evidence="2">
    <location>
        <begin position="465"/>
        <end position="487"/>
    </location>
</feature>
<evidence type="ECO:0008006" key="5">
    <source>
        <dbReference type="Google" id="ProtNLM"/>
    </source>
</evidence>
<dbReference type="KEGG" id="stri:C7M71_003500"/>
<evidence type="ECO:0000313" key="4">
    <source>
        <dbReference type="Proteomes" id="UP000249340"/>
    </source>
</evidence>
<proteinExistence type="predicted"/>
<dbReference type="OrthoDB" id="4320047at2"/>
<feature type="transmembrane region" description="Helical" evidence="2">
    <location>
        <begin position="141"/>
        <end position="163"/>
    </location>
</feature>
<keyword evidence="4" id="KW-1185">Reference proteome</keyword>
<keyword evidence="2" id="KW-1133">Transmembrane helix</keyword>
<dbReference type="AlphaFoldDB" id="A0A345T580"/>
<feature type="transmembrane region" description="Helical" evidence="2">
    <location>
        <begin position="334"/>
        <end position="352"/>
    </location>
</feature>
<feature type="transmembrane region" description="Helical" evidence="2">
    <location>
        <begin position="507"/>
        <end position="528"/>
    </location>
</feature>
<name>A0A345T580_9ACTN</name>
<gene>
    <name evidence="3" type="ORF">C7M71_003500</name>
</gene>
<feature type="transmembrane region" description="Helical" evidence="2">
    <location>
        <begin position="577"/>
        <end position="602"/>
    </location>
</feature>
<protein>
    <recommendedName>
        <fullName evidence="5">Integral membrane protein</fullName>
    </recommendedName>
</protein>